<dbReference type="GO" id="GO:0005615">
    <property type="term" value="C:extracellular space"/>
    <property type="evidence" value="ECO:0007669"/>
    <property type="project" value="TreeGrafter"/>
</dbReference>
<accession>A0A401NW52</accession>
<dbReference type="EMBL" id="BFAA01004166">
    <property type="protein sequence ID" value="GCB65089.1"/>
    <property type="molecule type" value="Genomic_DNA"/>
</dbReference>
<keyword evidence="3" id="KW-0732">Signal</keyword>
<keyword evidence="8" id="KW-1133">Transmembrane helix</keyword>
<feature type="domain" description="VWFD" evidence="9">
    <location>
        <begin position="61"/>
        <end position="230"/>
    </location>
</feature>
<evidence type="ECO:0000259" key="9">
    <source>
        <dbReference type="PROSITE" id="PS51233"/>
    </source>
</evidence>
<comment type="subcellular location">
    <subcellularLocation>
        <location evidence="1">Secreted</location>
    </subcellularLocation>
</comment>
<keyword evidence="5" id="KW-1015">Disulfide bond</keyword>
<proteinExistence type="predicted"/>
<keyword evidence="8" id="KW-0812">Transmembrane</keyword>
<evidence type="ECO:0000256" key="8">
    <source>
        <dbReference type="SAM" id="Phobius"/>
    </source>
</evidence>
<dbReference type="InterPro" id="IPR001007">
    <property type="entry name" value="VWF_dom"/>
</dbReference>
<dbReference type="Pfam" id="PF00094">
    <property type="entry name" value="VWD"/>
    <property type="match status" value="3"/>
</dbReference>
<dbReference type="PROSITE" id="PS51233">
    <property type="entry name" value="VWFD"/>
    <property type="match status" value="3"/>
</dbReference>
<dbReference type="SMART" id="SM00216">
    <property type="entry name" value="VWD"/>
    <property type="match status" value="3"/>
</dbReference>
<dbReference type="InterPro" id="IPR050780">
    <property type="entry name" value="Mucin_vWF_Thrombospondin_sf"/>
</dbReference>
<dbReference type="GO" id="GO:0031012">
    <property type="term" value="C:extracellular matrix"/>
    <property type="evidence" value="ECO:0007669"/>
    <property type="project" value="TreeGrafter"/>
</dbReference>
<dbReference type="FunFam" id="2.10.25.10:FF:000153">
    <property type="entry name" value="MUC5B isoform 1"/>
    <property type="match status" value="1"/>
</dbReference>
<dbReference type="CDD" id="cd19941">
    <property type="entry name" value="TIL"/>
    <property type="match status" value="3"/>
</dbReference>
<dbReference type="Pfam" id="PF08742">
    <property type="entry name" value="C8"/>
    <property type="match status" value="3"/>
</dbReference>
<feature type="domain" description="VWFD" evidence="9">
    <location>
        <begin position="415"/>
        <end position="590"/>
    </location>
</feature>
<sequence>MGTSRDVSVWNLILIISFSYGSVTLGYESRKPALFHKSVVLFPDQPSAQVYASRNPDHNFRVCSTWGNYHFKTFDGDVYYFPGTCNYVFASQCLSSYEEFNIQMRRSIVNALPKITQIVLKIDGSVIEVLNSVISVDDNVVTLPHTHSGIMIEKVSNYTRITAKIGLTLMWNGDDAITLELSQKFVNTTCGLCGDFNGIRDNEFSSNGFHLTPIQYGNLQKLNGPTEKCKDVPSSDSNKDCSRFESMCERTLTDPSFSNCHNILDLAPFIKSCMLDMCLCKNLEKPSSCICNTLSEYSRQCAHVGGKPSNWRSKDMCEETCQFNMTYEECGVPCADTCSNPDRSQMCDDHCVDGCFCAPNTVLDDISHSGCIPKEQCPCTYNGLSYALGQSYSTKCSKCTCNGGQWSCTDLSCPGICSIEGGAHINTFDESYYTFHGRCHYVLAKDCRNTLFTVLGELQQCGVTDSETCLKTVSLTLHGAHSIIAINPSGSISVNGIFTQLPVTIANVTIFKPSGFHVIVHTTFGLQLQVQLVPLMQLYITLDSSFKRYMCGLCGNFNDVLNDEFKVFSGLVEGSSAAFANTWKTKARCPDRKDIHENPCSLSVENERYAKHWCGLLIADNSAFAQCHSHINPNQYHEQCKYDSCNCEKSEDCMCAALSSYVQACALKGIIISNWRDNVCSKYLNCPKTLVYSYNMTSCQRTCQSLGAPDKTCEIDIAPVDGCGCADGTYMEDTGKCVPASHCPCYYRGLAVPAGETIHDEDALCTCNQGKLECIGGESHSQACVAPLVYFDCNNKSADSIGTECQKSCQTLDMECYATGCTSGCMCPEGLISDESGGCIPISECPCTHNGIQYHSGDIVQVDCNSCECKNRLWSCTEQQCHGTCMIYGDGNYITFDGKRYNFNGDCEYIVAQDYCGNKSSSGTFRIITENIPCGTTGTTCSKSIKIFLGNVEIKLSDGKYDVVKFGSSKHIPYVVRYLGLYLVIEAKNGLVLIWDKKTSLTIKLSHSFTRTICGLCGNYDGNVHNDFTTRNQLVVVNMEEFGNSWKVSPACMNVKKNKDPCSINVHRDAWAQKQCSILKSKPFKACNSQINPTPFYEACVRDACACDSGGDCECLCTAITAYSLACSTVGVCISWRNPEFCPLFCDYYDTDDKCEWHYAPCGIPCLKTCRNPGGACSKVIPKLEGCYPDCPDDEPILDEDKMECVKLDDCPCYVNGNHYEPDHDVPSTQNCESCKCKNSEVECTYDKSACTCIYDGKTFHEGPLQFPVQHWPLKQHLHPKQLAQQKVHQNQMKQH</sequence>
<keyword evidence="11" id="KW-1185">Reference proteome</keyword>
<name>A0A401NW52_SCYTO</name>
<keyword evidence="8" id="KW-0472">Membrane</keyword>
<feature type="transmembrane region" description="Helical" evidence="8">
    <location>
        <begin position="7"/>
        <end position="27"/>
    </location>
</feature>
<comment type="caution">
    <text evidence="10">The sequence shown here is derived from an EMBL/GenBank/DDBJ whole genome shotgun (WGS) entry which is preliminary data.</text>
</comment>
<dbReference type="Pfam" id="PF25962">
    <property type="entry name" value="TIL_OTOGL_Mucin"/>
    <property type="match status" value="1"/>
</dbReference>
<dbReference type="Gene3D" id="2.10.25.10">
    <property type="entry name" value="Laminin"/>
    <property type="match status" value="3"/>
</dbReference>
<dbReference type="InterPro" id="IPR058753">
    <property type="entry name" value="TIL_OTOGL_Mucin"/>
</dbReference>
<dbReference type="FunFam" id="2.10.25.10:FF:000674">
    <property type="entry name" value="Mucin-2"/>
    <property type="match status" value="1"/>
</dbReference>
<organism evidence="10 11">
    <name type="scientific">Scyliorhinus torazame</name>
    <name type="common">Cloudy catshark</name>
    <name type="synonym">Catulus torazame</name>
    <dbReference type="NCBI Taxonomy" id="75743"/>
    <lineage>
        <taxon>Eukaryota</taxon>
        <taxon>Metazoa</taxon>
        <taxon>Chordata</taxon>
        <taxon>Craniata</taxon>
        <taxon>Vertebrata</taxon>
        <taxon>Chondrichthyes</taxon>
        <taxon>Elasmobranchii</taxon>
        <taxon>Galeomorphii</taxon>
        <taxon>Galeoidea</taxon>
        <taxon>Carcharhiniformes</taxon>
        <taxon>Scyliorhinidae</taxon>
        <taxon>Scyliorhinus</taxon>
    </lineage>
</organism>
<evidence type="ECO:0000256" key="5">
    <source>
        <dbReference type="ARBA" id="ARBA00023157"/>
    </source>
</evidence>
<dbReference type="InterPro" id="IPR014853">
    <property type="entry name" value="VWF/SSPO/ZAN-like_Cys-rich_dom"/>
</dbReference>
<protein>
    <recommendedName>
        <fullName evidence="9">VWFD domain-containing protein</fullName>
    </recommendedName>
</protein>
<evidence type="ECO:0000313" key="11">
    <source>
        <dbReference type="Proteomes" id="UP000288216"/>
    </source>
</evidence>
<dbReference type="OMA" id="LVCESPM"/>
<dbReference type="STRING" id="75743.A0A401NW52"/>
<evidence type="ECO:0000256" key="4">
    <source>
        <dbReference type="ARBA" id="ARBA00022737"/>
    </source>
</evidence>
<evidence type="ECO:0000256" key="1">
    <source>
        <dbReference type="ARBA" id="ARBA00004613"/>
    </source>
</evidence>
<dbReference type="PANTHER" id="PTHR11339">
    <property type="entry name" value="EXTRACELLULAR MATRIX GLYCOPROTEIN RELATED"/>
    <property type="match status" value="1"/>
</dbReference>
<comment type="subunit">
    <text evidence="7">Homomultimer; disulfide-linked. The N- and C-terminus mediate their assembly into higher order structures to form filaments. The CTCK domains of two polypeptides associate in the endoplasmic reticulum to generate intermolecularly disulfide-bonded dimers. These dimers progress to the Golgi apparatus, which is a more acidic environment than the endoplasmic reticulum. Under acidic conditions, the N-termini form non-covalent intermolecular interactions that juxtapose assemblies from different CTCK-linked dimers to produce long, disulfide-linked polymers that remain highly compact until secretion.</text>
</comment>
<dbReference type="InterPro" id="IPR002919">
    <property type="entry name" value="TIL_dom"/>
</dbReference>
<evidence type="ECO:0000256" key="7">
    <source>
        <dbReference type="ARBA" id="ARBA00063950"/>
    </source>
</evidence>
<evidence type="ECO:0000256" key="2">
    <source>
        <dbReference type="ARBA" id="ARBA00022525"/>
    </source>
</evidence>
<dbReference type="InterPro" id="IPR001846">
    <property type="entry name" value="VWF_type-D"/>
</dbReference>
<evidence type="ECO:0000256" key="6">
    <source>
        <dbReference type="ARBA" id="ARBA00023180"/>
    </source>
</evidence>
<gene>
    <name evidence="10" type="ORF">scyTo_0009918</name>
</gene>
<dbReference type="Pfam" id="PF01826">
    <property type="entry name" value="TIL"/>
    <property type="match status" value="2"/>
</dbReference>
<reference evidence="10 11" key="1">
    <citation type="journal article" date="2018" name="Nat. Ecol. Evol.">
        <title>Shark genomes provide insights into elasmobranch evolution and the origin of vertebrates.</title>
        <authorList>
            <person name="Hara Y"/>
            <person name="Yamaguchi K"/>
            <person name="Onimaru K"/>
            <person name="Kadota M"/>
            <person name="Koyanagi M"/>
            <person name="Keeley SD"/>
            <person name="Tatsumi K"/>
            <person name="Tanaka K"/>
            <person name="Motone F"/>
            <person name="Kageyama Y"/>
            <person name="Nozu R"/>
            <person name="Adachi N"/>
            <person name="Nishimura O"/>
            <person name="Nakagawa R"/>
            <person name="Tanegashima C"/>
            <person name="Kiyatake I"/>
            <person name="Matsumoto R"/>
            <person name="Murakumo K"/>
            <person name="Nishida K"/>
            <person name="Terakita A"/>
            <person name="Kuratani S"/>
            <person name="Sato K"/>
            <person name="Hyodo S Kuraku.S."/>
        </authorList>
    </citation>
    <scope>NUCLEOTIDE SEQUENCE [LARGE SCALE GENOMIC DNA]</scope>
</reference>
<dbReference type="FunFam" id="2.10.25.10:FF:000414">
    <property type="entry name" value="von Willebrand factor"/>
    <property type="match status" value="1"/>
</dbReference>
<dbReference type="SMART" id="SM00832">
    <property type="entry name" value="C8"/>
    <property type="match status" value="3"/>
</dbReference>
<keyword evidence="2" id="KW-0964">Secreted</keyword>
<dbReference type="Proteomes" id="UP000288216">
    <property type="component" value="Unassembled WGS sequence"/>
</dbReference>
<dbReference type="PANTHER" id="PTHR11339:SF408">
    <property type="entry name" value="MUCIN-5B"/>
    <property type="match status" value="1"/>
</dbReference>
<evidence type="ECO:0000256" key="3">
    <source>
        <dbReference type="ARBA" id="ARBA00022729"/>
    </source>
</evidence>
<keyword evidence="4" id="KW-0677">Repeat</keyword>
<dbReference type="InterPro" id="IPR036084">
    <property type="entry name" value="Ser_inhib-like_sf"/>
</dbReference>
<dbReference type="OrthoDB" id="160294at2759"/>
<dbReference type="SUPFAM" id="SSF57567">
    <property type="entry name" value="Serine protease inhibitors"/>
    <property type="match status" value="4"/>
</dbReference>
<evidence type="ECO:0000313" key="10">
    <source>
        <dbReference type="EMBL" id="GCB65089.1"/>
    </source>
</evidence>
<dbReference type="SMART" id="SM00215">
    <property type="entry name" value="VWC_out"/>
    <property type="match status" value="2"/>
</dbReference>
<keyword evidence="6" id="KW-0325">Glycoprotein</keyword>
<feature type="domain" description="VWFD" evidence="9">
    <location>
        <begin position="883"/>
        <end position="1053"/>
    </location>
</feature>